<dbReference type="EMBL" id="CP000583">
    <property type="protein sequence ID" value="ABO95369.1"/>
    <property type="molecule type" value="Genomic_DNA"/>
</dbReference>
<sequence length="187" mass="19598">MRRNNMNRTLKFVLAVACACALVIATTTIYIPRASAVGDTAVGDTVASGTAASSVASGTAASSRKLLTAPVGPAGVILNAIIQPTTFLRVALLILRNSVNNNGGMVEEFLQMILTTDLGFTKFTNVFASFASGVIQDFSSGVTTDTVLAQEWVIDGSSTLDNTVFSEFFAGGAFGGEYAMRRCDFDD</sequence>
<dbReference type="GeneID" id="5000565"/>
<protein>
    <submittedName>
        <fullName evidence="2">Uncharacterized protein</fullName>
    </submittedName>
</protein>
<accession>A4RV48</accession>
<reference evidence="2 3" key="1">
    <citation type="journal article" date="2007" name="Proc. Natl. Acad. Sci. U.S.A.">
        <title>The tiny eukaryote Ostreococcus provides genomic insights into the paradox of plankton speciation.</title>
        <authorList>
            <person name="Palenik B."/>
            <person name="Grimwood J."/>
            <person name="Aerts A."/>
            <person name="Rouze P."/>
            <person name="Salamov A."/>
            <person name="Putnam N."/>
            <person name="Dupont C."/>
            <person name="Jorgensen R."/>
            <person name="Derelle E."/>
            <person name="Rombauts S."/>
            <person name="Zhou K."/>
            <person name="Otillar R."/>
            <person name="Merchant S.S."/>
            <person name="Podell S."/>
            <person name="Gaasterland T."/>
            <person name="Napoli C."/>
            <person name="Gendler K."/>
            <person name="Manuell A."/>
            <person name="Tai V."/>
            <person name="Vallon O."/>
            <person name="Piganeau G."/>
            <person name="Jancek S."/>
            <person name="Heijde M."/>
            <person name="Jabbari K."/>
            <person name="Bowler C."/>
            <person name="Lohr M."/>
            <person name="Robbens S."/>
            <person name="Werner G."/>
            <person name="Dubchak I."/>
            <person name="Pazour G.J."/>
            <person name="Ren Q."/>
            <person name="Paulsen I."/>
            <person name="Delwiche C."/>
            <person name="Schmutz J."/>
            <person name="Rokhsar D."/>
            <person name="Van de Peer Y."/>
            <person name="Moreau H."/>
            <person name="Grigoriev I.V."/>
        </authorList>
    </citation>
    <scope>NUCLEOTIDE SEQUENCE [LARGE SCALE GENOMIC DNA]</scope>
    <source>
        <strain evidence="2 3">CCE9901</strain>
    </source>
</reference>
<keyword evidence="3" id="KW-1185">Reference proteome</keyword>
<gene>
    <name evidence="2" type="ORF">OSTLU_30846</name>
</gene>
<dbReference type="AlphaFoldDB" id="A4RV48"/>
<organism evidence="2 3">
    <name type="scientific">Ostreococcus lucimarinus (strain CCE9901)</name>
    <dbReference type="NCBI Taxonomy" id="436017"/>
    <lineage>
        <taxon>Eukaryota</taxon>
        <taxon>Viridiplantae</taxon>
        <taxon>Chlorophyta</taxon>
        <taxon>Mamiellophyceae</taxon>
        <taxon>Mamiellales</taxon>
        <taxon>Bathycoccaceae</taxon>
        <taxon>Ostreococcus</taxon>
    </lineage>
</organism>
<evidence type="ECO:0000256" key="1">
    <source>
        <dbReference type="SAM" id="SignalP"/>
    </source>
</evidence>
<keyword evidence="1" id="KW-0732">Signal</keyword>
<feature type="chain" id="PRO_5002673015" evidence="1">
    <location>
        <begin position="26"/>
        <end position="187"/>
    </location>
</feature>
<dbReference type="RefSeq" id="XP_001417076.1">
    <property type="nucleotide sequence ID" value="XM_001417039.1"/>
</dbReference>
<dbReference type="HOGENOM" id="CLU_1449926_0_0_1"/>
<proteinExistence type="predicted"/>
<evidence type="ECO:0000313" key="3">
    <source>
        <dbReference type="Proteomes" id="UP000001568"/>
    </source>
</evidence>
<dbReference type="KEGG" id="olu:OSTLU_30846"/>
<dbReference type="Gramene" id="ABO95369">
    <property type="protein sequence ID" value="ABO95369"/>
    <property type="gene ID" value="OSTLU_30846"/>
</dbReference>
<feature type="signal peptide" evidence="1">
    <location>
        <begin position="1"/>
        <end position="25"/>
    </location>
</feature>
<evidence type="ECO:0000313" key="2">
    <source>
        <dbReference type="EMBL" id="ABO95369.1"/>
    </source>
</evidence>
<name>A4RV48_OSTLU</name>
<dbReference type="Proteomes" id="UP000001568">
    <property type="component" value="Chromosome 3"/>
</dbReference>